<keyword evidence="11" id="KW-0411">Iron-sulfur</keyword>
<evidence type="ECO:0000313" key="16">
    <source>
        <dbReference type="Proteomes" id="UP000030669"/>
    </source>
</evidence>
<dbReference type="eggNOG" id="ENOG502QQJW">
    <property type="taxonomic scope" value="Eukaryota"/>
</dbReference>
<comment type="function">
    <text evidence="2">Catalyzes the first step of the osmoprotectant glycine betaine synthesis.</text>
</comment>
<comment type="pathway">
    <text evidence="3">Amine and polyamine biosynthesis; betaine biosynthesis via choline pathway; betaine aldehyde from choline (monooxygenase route): step 1/1.</text>
</comment>
<evidence type="ECO:0000256" key="7">
    <source>
        <dbReference type="ARBA" id="ARBA00022714"/>
    </source>
</evidence>
<dbReference type="InterPro" id="IPR015879">
    <property type="entry name" value="Ring_hydroxy_dOase_asu_C_dom"/>
</dbReference>
<evidence type="ECO:0000256" key="13">
    <source>
        <dbReference type="SAM" id="MobiDB-lite"/>
    </source>
</evidence>
<dbReference type="GO" id="GO:0005506">
    <property type="term" value="F:iron ion binding"/>
    <property type="evidence" value="ECO:0007669"/>
    <property type="project" value="InterPro"/>
</dbReference>
<evidence type="ECO:0000259" key="14">
    <source>
        <dbReference type="PROSITE" id="PS51296"/>
    </source>
</evidence>
<dbReference type="GO" id="GO:0019285">
    <property type="term" value="P:glycine betaine biosynthetic process from choline"/>
    <property type="evidence" value="ECO:0007669"/>
    <property type="project" value="UniProtKB-UniPathway"/>
</dbReference>
<accession>S7QCQ5</accession>
<dbReference type="HOGENOM" id="CLU_026244_1_2_1"/>
<dbReference type="GO" id="GO:0019133">
    <property type="term" value="F:choline monooxygenase activity"/>
    <property type="evidence" value="ECO:0007669"/>
    <property type="project" value="UniProtKB-EC"/>
</dbReference>
<comment type="cofactor">
    <cofactor evidence="1">
        <name>Fe cation</name>
        <dbReference type="ChEBI" id="CHEBI:24875"/>
    </cofactor>
</comment>
<protein>
    <recommendedName>
        <fullName evidence="6">Choline monooxygenase, chloroplastic</fullName>
        <ecNumber evidence="5">1.14.15.7</ecNumber>
    </recommendedName>
</protein>
<organism evidence="15 16">
    <name type="scientific">Gloeophyllum trabeum (strain ATCC 11539 / FP-39264 / Madison 617)</name>
    <name type="common">Brown rot fungus</name>
    <dbReference type="NCBI Taxonomy" id="670483"/>
    <lineage>
        <taxon>Eukaryota</taxon>
        <taxon>Fungi</taxon>
        <taxon>Dikarya</taxon>
        <taxon>Basidiomycota</taxon>
        <taxon>Agaricomycotina</taxon>
        <taxon>Agaricomycetes</taxon>
        <taxon>Gloeophyllales</taxon>
        <taxon>Gloeophyllaceae</taxon>
        <taxon>Gloeophyllum</taxon>
    </lineage>
</organism>
<dbReference type="UniPathway" id="UPA00529">
    <property type="reaction ID" value="UER00430"/>
</dbReference>
<keyword evidence="16" id="KW-1185">Reference proteome</keyword>
<evidence type="ECO:0000256" key="9">
    <source>
        <dbReference type="ARBA" id="ARBA00023002"/>
    </source>
</evidence>
<keyword evidence="7" id="KW-0001">2Fe-2S</keyword>
<evidence type="ECO:0000256" key="10">
    <source>
        <dbReference type="ARBA" id="ARBA00023004"/>
    </source>
</evidence>
<evidence type="ECO:0000256" key="11">
    <source>
        <dbReference type="ARBA" id="ARBA00023014"/>
    </source>
</evidence>
<feature type="domain" description="Rieske" evidence="14">
    <location>
        <begin position="54"/>
        <end position="151"/>
    </location>
</feature>
<evidence type="ECO:0000256" key="2">
    <source>
        <dbReference type="ARBA" id="ARBA00002149"/>
    </source>
</evidence>
<dbReference type="Pfam" id="PF00848">
    <property type="entry name" value="Ring_hydroxyl_A"/>
    <property type="match status" value="1"/>
</dbReference>
<dbReference type="SUPFAM" id="SSF55961">
    <property type="entry name" value="Bet v1-like"/>
    <property type="match status" value="1"/>
</dbReference>
<dbReference type="GeneID" id="19308375"/>
<evidence type="ECO:0000256" key="8">
    <source>
        <dbReference type="ARBA" id="ARBA00022723"/>
    </source>
</evidence>
<gene>
    <name evidence="15" type="ORF">GLOTRDRAFT_73704</name>
</gene>
<dbReference type="InterPro" id="IPR001663">
    <property type="entry name" value="Rng_hydr_dOase-A"/>
</dbReference>
<dbReference type="Proteomes" id="UP000030669">
    <property type="component" value="Unassembled WGS sequence"/>
</dbReference>
<dbReference type="PANTHER" id="PTHR43756">
    <property type="entry name" value="CHOLINE MONOOXYGENASE, CHLOROPLASTIC"/>
    <property type="match status" value="1"/>
</dbReference>
<evidence type="ECO:0000313" key="15">
    <source>
        <dbReference type="EMBL" id="EPQ57132.1"/>
    </source>
</evidence>
<dbReference type="CDD" id="cd00680">
    <property type="entry name" value="RHO_alpha_C"/>
    <property type="match status" value="1"/>
</dbReference>
<name>S7QCQ5_GLOTA</name>
<evidence type="ECO:0000256" key="1">
    <source>
        <dbReference type="ARBA" id="ARBA00001962"/>
    </source>
</evidence>
<feature type="region of interest" description="Disordered" evidence="13">
    <location>
        <begin position="1"/>
        <end position="24"/>
    </location>
</feature>
<dbReference type="STRING" id="670483.S7QCQ5"/>
<sequence>MLASPLAPADVPSGPKDAPPVEQRSTTYTLPSSWWSSERLYELERRAIFSQSWLYVTHASRFDQEGTYFTYEIAGYPFFIVREKAPAGQELSTPVLRAFHNACRHRAYPVAKKKEGNVGMAGVLSCGYHGWCYDTRGTLRKAPQFDKVPGFDKSANSLFPIHTHVTESGHVFVNFTASPSPPAFSEVFQGLEDELKEFDFSNYDYRESFELRGDFNWKALMDGYQECYHCPTAHPGLSKAFAIPTYRVAPRANYCRHFANLKPSSGEGPKQPQRARSSSLTEWLGSFIFSERPAEEQEAEKQKNMAGEFNGLWVYLFPNNGINCYSPAWYSIRVIPVSATKTILEYDIFAKKGVQETEIVEFIDFLKQVEIEDFNLCVATQRNLRAGVYSSGVLHPEKENGVLYYQNLVREKLLQHYEAEKAAGKEISPAAAGSRNSPEDELCRGLESGLCGGSKELEW</sequence>
<dbReference type="PROSITE" id="PS51296">
    <property type="entry name" value="RIESKE"/>
    <property type="match status" value="1"/>
</dbReference>
<dbReference type="EC" id="1.14.15.7" evidence="5"/>
<dbReference type="Gene3D" id="3.90.380.10">
    <property type="entry name" value="Naphthalene 1,2-dioxygenase Alpha Subunit, Chain A, domain 1"/>
    <property type="match status" value="1"/>
</dbReference>
<proteinExistence type="inferred from homology"/>
<keyword evidence="10" id="KW-0408">Iron</keyword>
<dbReference type="Gene3D" id="2.102.10.10">
    <property type="entry name" value="Rieske [2Fe-2S] iron-sulphur domain"/>
    <property type="match status" value="1"/>
</dbReference>
<dbReference type="RefSeq" id="XP_007864280.1">
    <property type="nucleotide sequence ID" value="XM_007866089.1"/>
</dbReference>
<evidence type="ECO:0000256" key="3">
    <source>
        <dbReference type="ARBA" id="ARBA00004866"/>
    </source>
</evidence>
<dbReference type="OMA" id="NIMVEWY"/>
<comment type="catalytic activity">
    <reaction evidence="12">
        <text>choline + 2 reduced [2Fe-2S]-[ferredoxin] + O2 + 2 H(+) = betaine aldehyde hydrate + 2 oxidized [2Fe-2S]-[ferredoxin] + H2O</text>
        <dbReference type="Rhea" id="RHEA:17769"/>
        <dbReference type="Rhea" id="RHEA-COMP:10000"/>
        <dbReference type="Rhea" id="RHEA-COMP:10001"/>
        <dbReference type="ChEBI" id="CHEBI:15354"/>
        <dbReference type="ChEBI" id="CHEBI:15377"/>
        <dbReference type="ChEBI" id="CHEBI:15378"/>
        <dbReference type="ChEBI" id="CHEBI:15379"/>
        <dbReference type="ChEBI" id="CHEBI:15870"/>
        <dbReference type="ChEBI" id="CHEBI:33737"/>
        <dbReference type="ChEBI" id="CHEBI:33738"/>
        <dbReference type="EC" id="1.14.15.7"/>
    </reaction>
</comment>
<evidence type="ECO:0000256" key="4">
    <source>
        <dbReference type="ARBA" id="ARBA00010848"/>
    </source>
</evidence>
<dbReference type="Pfam" id="PF00355">
    <property type="entry name" value="Rieske"/>
    <property type="match status" value="1"/>
</dbReference>
<dbReference type="AlphaFoldDB" id="S7QCQ5"/>
<comment type="similarity">
    <text evidence="4">Belongs to the choline monooxygenase family.</text>
</comment>
<keyword evidence="8" id="KW-0479">Metal-binding</keyword>
<evidence type="ECO:0000256" key="12">
    <source>
        <dbReference type="ARBA" id="ARBA00049097"/>
    </source>
</evidence>
<dbReference type="InterPro" id="IPR036922">
    <property type="entry name" value="Rieske_2Fe-2S_sf"/>
</dbReference>
<dbReference type="OrthoDB" id="426882at2759"/>
<evidence type="ECO:0000256" key="5">
    <source>
        <dbReference type="ARBA" id="ARBA00012763"/>
    </source>
</evidence>
<dbReference type="GO" id="GO:0051537">
    <property type="term" value="F:2 iron, 2 sulfur cluster binding"/>
    <property type="evidence" value="ECO:0007669"/>
    <property type="project" value="UniProtKB-KW"/>
</dbReference>
<reference evidence="15 16" key="1">
    <citation type="journal article" date="2012" name="Science">
        <title>The Paleozoic origin of enzymatic lignin decomposition reconstructed from 31 fungal genomes.</title>
        <authorList>
            <person name="Floudas D."/>
            <person name="Binder M."/>
            <person name="Riley R."/>
            <person name="Barry K."/>
            <person name="Blanchette R.A."/>
            <person name="Henrissat B."/>
            <person name="Martinez A.T."/>
            <person name="Otillar R."/>
            <person name="Spatafora J.W."/>
            <person name="Yadav J.S."/>
            <person name="Aerts A."/>
            <person name="Benoit I."/>
            <person name="Boyd A."/>
            <person name="Carlson A."/>
            <person name="Copeland A."/>
            <person name="Coutinho P.M."/>
            <person name="de Vries R.P."/>
            <person name="Ferreira P."/>
            <person name="Findley K."/>
            <person name="Foster B."/>
            <person name="Gaskell J."/>
            <person name="Glotzer D."/>
            <person name="Gorecki P."/>
            <person name="Heitman J."/>
            <person name="Hesse C."/>
            <person name="Hori C."/>
            <person name="Igarashi K."/>
            <person name="Jurgens J.A."/>
            <person name="Kallen N."/>
            <person name="Kersten P."/>
            <person name="Kohler A."/>
            <person name="Kuees U."/>
            <person name="Kumar T.K.A."/>
            <person name="Kuo A."/>
            <person name="LaButti K."/>
            <person name="Larrondo L.F."/>
            <person name="Lindquist E."/>
            <person name="Ling A."/>
            <person name="Lombard V."/>
            <person name="Lucas S."/>
            <person name="Lundell T."/>
            <person name="Martin R."/>
            <person name="McLaughlin D.J."/>
            <person name="Morgenstern I."/>
            <person name="Morin E."/>
            <person name="Murat C."/>
            <person name="Nagy L.G."/>
            <person name="Nolan M."/>
            <person name="Ohm R.A."/>
            <person name="Patyshakuliyeva A."/>
            <person name="Rokas A."/>
            <person name="Ruiz-Duenas F.J."/>
            <person name="Sabat G."/>
            <person name="Salamov A."/>
            <person name="Samejima M."/>
            <person name="Schmutz J."/>
            <person name="Slot J.C."/>
            <person name="St John F."/>
            <person name="Stenlid J."/>
            <person name="Sun H."/>
            <person name="Sun S."/>
            <person name="Syed K."/>
            <person name="Tsang A."/>
            <person name="Wiebenga A."/>
            <person name="Young D."/>
            <person name="Pisabarro A."/>
            <person name="Eastwood D.C."/>
            <person name="Martin F."/>
            <person name="Cullen D."/>
            <person name="Grigoriev I.V."/>
            <person name="Hibbett D.S."/>
        </authorList>
    </citation>
    <scope>NUCLEOTIDE SEQUENCE [LARGE SCALE GENOMIC DNA]</scope>
    <source>
        <strain evidence="15 16">ATCC 11539</strain>
    </source>
</reference>
<dbReference type="PANTHER" id="PTHR43756:SF5">
    <property type="entry name" value="CHOLINE MONOOXYGENASE, CHLOROPLASTIC"/>
    <property type="match status" value="1"/>
</dbReference>
<dbReference type="CDD" id="cd03469">
    <property type="entry name" value="Rieske_RO_Alpha_N"/>
    <property type="match status" value="1"/>
</dbReference>
<dbReference type="InterPro" id="IPR017941">
    <property type="entry name" value="Rieske_2Fe-2S"/>
</dbReference>
<dbReference type="SUPFAM" id="SSF50022">
    <property type="entry name" value="ISP domain"/>
    <property type="match status" value="1"/>
</dbReference>
<dbReference type="KEGG" id="gtr:GLOTRDRAFT_73704"/>
<keyword evidence="9" id="KW-0560">Oxidoreductase</keyword>
<evidence type="ECO:0000256" key="6">
    <source>
        <dbReference type="ARBA" id="ARBA00014931"/>
    </source>
</evidence>
<dbReference type="EMBL" id="KB469299">
    <property type="protein sequence ID" value="EPQ57132.1"/>
    <property type="molecule type" value="Genomic_DNA"/>
</dbReference>